<keyword evidence="8" id="KW-1185">Reference proteome</keyword>
<dbReference type="InterPro" id="IPR001138">
    <property type="entry name" value="Zn2Cys6_DnaBD"/>
</dbReference>
<comment type="caution">
    <text evidence="7">The sequence shown here is derived from an EMBL/GenBank/DDBJ whole genome shotgun (WGS) entry which is preliminary data.</text>
</comment>
<gene>
    <name evidence="7" type="ORF">D0Z07_8967</name>
</gene>
<keyword evidence="3" id="KW-0805">Transcription regulation</keyword>
<dbReference type="Pfam" id="PF00172">
    <property type="entry name" value="Zn_clus"/>
    <property type="match status" value="1"/>
</dbReference>
<dbReference type="EMBL" id="VNKQ01000019">
    <property type="protein sequence ID" value="KAG0645295.1"/>
    <property type="molecule type" value="Genomic_DNA"/>
</dbReference>
<feature type="domain" description="Zn(2)-C6 fungal-type" evidence="6">
    <location>
        <begin position="46"/>
        <end position="76"/>
    </location>
</feature>
<reference evidence="7" key="1">
    <citation type="submission" date="2019-07" db="EMBL/GenBank/DDBJ databases">
        <title>Hyphodiscus hymeniophilus genome sequencing and assembly.</title>
        <authorList>
            <person name="Kramer G."/>
            <person name="Nodwell J."/>
        </authorList>
    </citation>
    <scope>NUCLEOTIDE SEQUENCE</scope>
    <source>
        <strain evidence="7">ATCC 34498</strain>
    </source>
</reference>
<evidence type="ECO:0000313" key="7">
    <source>
        <dbReference type="EMBL" id="KAG0645295.1"/>
    </source>
</evidence>
<name>A0A9P6SMQ1_9HELO</name>
<evidence type="ECO:0000256" key="5">
    <source>
        <dbReference type="ARBA" id="ARBA00023242"/>
    </source>
</evidence>
<evidence type="ECO:0000256" key="4">
    <source>
        <dbReference type="ARBA" id="ARBA00023163"/>
    </source>
</evidence>
<dbReference type="CDD" id="cd00067">
    <property type="entry name" value="GAL4"/>
    <property type="match status" value="1"/>
</dbReference>
<organism evidence="7 8">
    <name type="scientific">Hyphodiscus hymeniophilus</name>
    <dbReference type="NCBI Taxonomy" id="353542"/>
    <lineage>
        <taxon>Eukaryota</taxon>
        <taxon>Fungi</taxon>
        <taxon>Dikarya</taxon>
        <taxon>Ascomycota</taxon>
        <taxon>Pezizomycotina</taxon>
        <taxon>Leotiomycetes</taxon>
        <taxon>Helotiales</taxon>
        <taxon>Hyphodiscaceae</taxon>
        <taxon>Hyphodiscus</taxon>
    </lineage>
</organism>
<keyword evidence="4" id="KW-0804">Transcription</keyword>
<dbReference type="OrthoDB" id="5423818at2759"/>
<accession>A0A9P6SMQ1</accession>
<keyword evidence="1" id="KW-0479">Metal-binding</keyword>
<dbReference type="Proteomes" id="UP000785200">
    <property type="component" value="Unassembled WGS sequence"/>
</dbReference>
<evidence type="ECO:0000259" key="6">
    <source>
        <dbReference type="PROSITE" id="PS50048"/>
    </source>
</evidence>
<evidence type="ECO:0000256" key="2">
    <source>
        <dbReference type="ARBA" id="ARBA00022833"/>
    </source>
</evidence>
<proteinExistence type="predicted"/>
<evidence type="ECO:0000313" key="8">
    <source>
        <dbReference type="Proteomes" id="UP000785200"/>
    </source>
</evidence>
<sequence length="372" mass="41411">MNASTEPQPAMICKICGKKFESRKSYLRHGTYCRKAKSRVKCRKKACSTCTKAKARCDLAYPNCSRCLAKNLNCSFGLPSEDGISPEDLPAAASSYQLMPLSTGKNLASLAATDILLSTVPRTKAPTAIDFDRTFHEVPRAFVPRKHPTKKTSLSMSLILSSLRSFPSMMLSGRSFPPFIHPLYGHGTVKSDGKSVALNCRQGALQNCALLVDWCFSRTKENAVWPWMTIRLEQERLLAEYSTYSFGETLAALQAVSIYIILCTSENNEEARNCDLGLINTMIHLRLAEPSLYCVYLISFGISLRAPLTNATEACWQGLHYHLDSTKGHRKLTYGDLMNFQHGREGVLDPWLSQLDDFGTLVMAAAMVQNER</sequence>
<dbReference type="SUPFAM" id="SSF57701">
    <property type="entry name" value="Zn2/Cys6 DNA-binding domain"/>
    <property type="match status" value="1"/>
</dbReference>
<dbReference type="GO" id="GO:0000981">
    <property type="term" value="F:DNA-binding transcription factor activity, RNA polymerase II-specific"/>
    <property type="evidence" value="ECO:0007669"/>
    <property type="project" value="InterPro"/>
</dbReference>
<keyword evidence="5" id="KW-0539">Nucleus</keyword>
<dbReference type="SMART" id="SM00066">
    <property type="entry name" value="GAL4"/>
    <property type="match status" value="1"/>
</dbReference>
<dbReference type="Gene3D" id="4.10.240.10">
    <property type="entry name" value="Zn(2)-C6 fungal-type DNA-binding domain"/>
    <property type="match status" value="1"/>
</dbReference>
<dbReference type="PROSITE" id="PS00463">
    <property type="entry name" value="ZN2_CY6_FUNGAL_1"/>
    <property type="match status" value="1"/>
</dbReference>
<dbReference type="AlphaFoldDB" id="A0A9P6SMQ1"/>
<evidence type="ECO:0000256" key="3">
    <source>
        <dbReference type="ARBA" id="ARBA00023015"/>
    </source>
</evidence>
<dbReference type="PANTHER" id="PTHR47660">
    <property type="entry name" value="TRANSCRIPTION FACTOR WITH C2H2 AND ZN(2)-CYS(6) DNA BINDING DOMAIN (EUROFUNG)-RELATED-RELATED"/>
    <property type="match status" value="1"/>
</dbReference>
<dbReference type="InterPro" id="IPR036864">
    <property type="entry name" value="Zn2-C6_fun-type_DNA-bd_sf"/>
</dbReference>
<dbReference type="PANTHER" id="PTHR47660:SF3">
    <property type="entry name" value="FINGER DOMAIN PROTEIN, PUTATIVE (AFU_ORTHOLOGUE AFUA_4G03310)-RELATED"/>
    <property type="match status" value="1"/>
</dbReference>
<dbReference type="GO" id="GO:0008270">
    <property type="term" value="F:zinc ion binding"/>
    <property type="evidence" value="ECO:0007669"/>
    <property type="project" value="InterPro"/>
</dbReference>
<protein>
    <submittedName>
        <fullName evidence="7">Transcription factor gsfR2</fullName>
    </submittedName>
</protein>
<keyword evidence="2" id="KW-0862">Zinc</keyword>
<evidence type="ECO:0000256" key="1">
    <source>
        <dbReference type="ARBA" id="ARBA00022723"/>
    </source>
</evidence>
<dbReference type="PROSITE" id="PS50048">
    <property type="entry name" value="ZN2_CY6_FUNGAL_2"/>
    <property type="match status" value="1"/>
</dbReference>